<sequence length="1007" mass="108039">MRVDMLGPLRVELDGRSTGIGGPRLRALLARLALEPGRVIGHRTLIEDLWPESGEAGAPESPMVALHSLVYRLRRALPEPEAVCSEPAGYRLALPDDAVDILRFERLARQGREELRAGRHAKADEYLSRALASRRGEPLSDIPRLPFVEAAALHLEEIGLGAVEDHAEASSFLPGGGPPIVELERLATAHPLRERLRALLVGALAAEGRRAEALAAYEIHRSRLAEELGTDPGPELRALHLSVLREEHARAAAPAPPARGGRRTPLTTFVGREDERRLVAERLAEYRLVTLVGPGGVGKTRLASVAASDVDVRTHVVELGPVSDPGLVPHTVAAALGLRSPVDPVADVVDALSTAETLLVLDCCERVVDAAAALAVELLERCPDLRVLTTTREPLDVPGEALCPVPPLSPEASRRLFIDRARAGRPDLHASEETVDRICRRLDGLPLAIELAAARLRSMTVEALAEGLEDRLGFLAGGNRLAPPHHRDLRGVVAWSWEPLTGVERAAAERLSVFPQAFTTRHAEYVGVRASTLYSLVDRSLVERDGDRYRMLDTIREYGNERLVENGGALEARDAHAACFLDLAERAEPHLRGPGQTAWQARLALDHDNLLASLGHLRDHGDRAKALRSGAVLGLFWAIRGDHATAVFHLRSLLDSPAAPGDVADELRPAVCAAYLLNATFAGALADARTVVGPPPKTSTPVGAFVAALLAMAESRTGEGRAVLEPHLDHPDPWTRGMLRLARAFLDGTSGDIARGADDVEHAVRAFRETGDHWGSSLLLMSLAYARSAVGDTEKATALLEEALELSRALGTHHGQRVWSAMAHIDAGATGRARELLEEVVADATSVRRVASARICLADLARYEGDLEKAGALLALVESAAGEKDPSETALYHSAAGHLAAATGDLDEARRHLRAAFALADAMPDLPMLAQVSVGTADVLRRGGAPERAARVMGAAHVVRGGPAPRHPDVVRLTHELSAHRVHYDRAARLSTEEALALLREEHGKPG</sequence>
<dbReference type="SMART" id="SM00862">
    <property type="entry name" value="Trans_reg_C"/>
    <property type="match status" value="1"/>
</dbReference>
<protein>
    <submittedName>
        <fullName evidence="5">BTAD domain-containing putative transcriptional regulator</fullName>
    </submittedName>
</protein>
<dbReference type="EMBL" id="JAYMRS010000001">
    <property type="protein sequence ID" value="MFB8766917.1"/>
    <property type="molecule type" value="Genomic_DNA"/>
</dbReference>
<dbReference type="InterPro" id="IPR016032">
    <property type="entry name" value="Sig_transdc_resp-reg_C-effctor"/>
</dbReference>
<evidence type="ECO:0000313" key="5">
    <source>
        <dbReference type="EMBL" id="MFB8766917.1"/>
    </source>
</evidence>
<comment type="similarity">
    <text evidence="1">Belongs to the AfsR/DnrI/RedD regulatory family.</text>
</comment>
<evidence type="ECO:0000256" key="1">
    <source>
        <dbReference type="ARBA" id="ARBA00005820"/>
    </source>
</evidence>
<feature type="domain" description="OmpR/PhoB-type" evidence="4">
    <location>
        <begin position="1"/>
        <end position="94"/>
    </location>
</feature>
<evidence type="ECO:0000256" key="2">
    <source>
        <dbReference type="ARBA" id="ARBA00023125"/>
    </source>
</evidence>
<gene>
    <name evidence="5" type="ORF">VSQ78_04320</name>
</gene>
<dbReference type="SMART" id="SM00028">
    <property type="entry name" value="TPR"/>
    <property type="match status" value="3"/>
</dbReference>
<dbReference type="SUPFAM" id="SSF46894">
    <property type="entry name" value="C-terminal effector domain of the bipartite response regulators"/>
    <property type="match status" value="1"/>
</dbReference>
<dbReference type="PROSITE" id="PS51755">
    <property type="entry name" value="OMPR_PHOB"/>
    <property type="match status" value="1"/>
</dbReference>
<dbReference type="Gene3D" id="1.25.40.10">
    <property type="entry name" value="Tetratricopeptide repeat domain"/>
    <property type="match status" value="2"/>
</dbReference>
<dbReference type="Gene3D" id="1.10.10.10">
    <property type="entry name" value="Winged helix-like DNA-binding domain superfamily/Winged helix DNA-binding domain"/>
    <property type="match status" value="1"/>
</dbReference>
<dbReference type="PANTHER" id="PTHR47691:SF3">
    <property type="entry name" value="HTH-TYPE TRANSCRIPTIONAL REGULATOR RV0890C-RELATED"/>
    <property type="match status" value="1"/>
</dbReference>
<dbReference type="InterPro" id="IPR027417">
    <property type="entry name" value="P-loop_NTPase"/>
</dbReference>
<dbReference type="InterPro" id="IPR011990">
    <property type="entry name" value="TPR-like_helical_dom_sf"/>
</dbReference>
<comment type="caution">
    <text evidence="5">The sequence shown here is derived from an EMBL/GenBank/DDBJ whole genome shotgun (WGS) entry which is preliminary data.</text>
</comment>
<dbReference type="InterPro" id="IPR005158">
    <property type="entry name" value="BTAD"/>
</dbReference>
<keyword evidence="2 3" id="KW-0238">DNA-binding</keyword>
<dbReference type="Pfam" id="PF03704">
    <property type="entry name" value="BTAD"/>
    <property type="match status" value="1"/>
</dbReference>
<dbReference type="PRINTS" id="PR00364">
    <property type="entry name" value="DISEASERSIST"/>
</dbReference>
<dbReference type="SUPFAM" id="SSF48452">
    <property type="entry name" value="TPR-like"/>
    <property type="match status" value="2"/>
</dbReference>
<reference evidence="5 6" key="1">
    <citation type="submission" date="2024-01" db="EMBL/GenBank/DDBJ databases">
        <title>Genome mining of biosynthetic gene clusters to explore secondary metabolites of Streptomyces sp.</title>
        <authorList>
            <person name="Baig A."/>
            <person name="Ajitkumar Shintre N."/>
            <person name="Kumar H."/>
            <person name="Anbarasu A."/>
            <person name="Ramaiah S."/>
        </authorList>
    </citation>
    <scope>NUCLEOTIDE SEQUENCE [LARGE SCALE GENOMIC DNA]</scope>
    <source>
        <strain evidence="5 6">A01</strain>
    </source>
</reference>
<dbReference type="CDD" id="cd15831">
    <property type="entry name" value="BTAD"/>
    <property type="match status" value="1"/>
</dbReference>
<dbReference type="PANTHER" id="PTHR47691">
    <property type="entry name" value="REGULATOR-RELATED"/>
    <property type="match status" value="1"/>
</dbReference>
<dbReference type="InterPro" id="IPR019734">
    <property type="entry name" value="TPR_rpt"/>
</dbReference>
<dbReference type="SMART" id="SM01043">
    <property type="entry name" value="BTAD"/>
    <property type="match status" value="1"/>
</dbReference>
<evidence type="ECO:0000313" key="6">
    <source>
        <dbReference type="Proteomes" id="UP001585053"/>
    </source>
</evidence>
<organism evidence="5 6">
    <name type="scientific">Nocardiopsis alba</name>
    <dbReference type="NCBI Taxonomy" id="53437"/>
    <lineage>
        <taxon>Bacteria</taxon>
        <taxon>Bacillati</taxon>
        <taxon>Actinomycetota</taxon>
        <taxon>Actinomycetes</taxon>
        <taxon>Streptosporangiales</taxon>
        <taxon>Nocardiopsidaceae</taxon>
        <taxon>Nocardiopsis</taxon>
    </lineage>
</organism>
<evidence type="ECO:0000256" key="3">
    <source>
        <dbReference type="PROSITE-ProRule" id="PRU01091"/>
    </source>
</evidence>
<dbReference type="Proteomes" id="UP001585053">
    <property type="component" value="Unassembled WGS sequence"/>
</dbReference>
<dbReference type="InterPro" id="IPR001867">
    <property type="entry name" value="OmpR/PhoB-type_DNA-bd"/>
</dbReference>
<dbReference type="InterPro" id="IPR036388">
    <property type="entry name" value="WH-like_DNA-bd_sf"/>
</dbReference>
<dbReference type="SUPFAM" id="SSF52540">
    <property type="entry name" value="P-loop containing nucleoside triphosphate hydrolases"/>
    <property type="match status" value="1"/>
</dbReference>
<evidence type="ECO:0000259" key="4">
    <source>
        <dbReference type="PROSITE" id="PS51755"/>
    </source>
</evidence>
<proteinExistence type="inferred from homology"/>
<feature type="DNA-binding region" description="OmpR/PhoB-type" evidence="3">
    <location>
        <begin position="1"/>
        <end position="94"/>
    </location>
</feature>
<accession>A0ABV5DQP8</accession>
<dbReference type="RefSeq" id="WP_376736840.1">
    <property type="nucleotide sequence ID" value="NZ_JAYMRS010000001.1"/>
</dbReference>
<keyword evidence="6" id="KW-1185">Reference proteome</keyword>
<name>A0ABV5DQP8_9ACTN</name>